<dbReference type="PANTHER" id="PTHR17985:SF8">
    <property type="entry name" value="TRANSPORT AND GOLGI ORGANIZATION PROTEIN 2 HOMOLOG"/>
    <property type="match status" value="1"/>
</dbReference>
<feature type="region of interest" description="Disordered" evidence="1">
    <location>
        <begin position="148"/>
        <end position="179"/>
    </location>
</feature>
<evidence type="ECO:0008006" key="3">
    <source>
        <dbReference type="Google" id="ProtNLM"/>
    </source>
</evidence>
<proteinExistence type="predicted"/>
<comment type="caution">
    <text evidence="2">The sequence shown here is derived from an EMBL/GenBank/DDBJ whole genome shotgun (WGS) entry which is preliminary data.</text>
</comment>
<organism evidence="2">
    <name type="scientific">Acidicaldus sp</name>
    <dbReference type="NCBI Taxonomy" id="1872105"/>
    <lineage>
        <taxon>Bacteria</taxon>
        <taxon>Pseudomonadati</taxon>
        <taxon>Pseudomonadota</taxon>
        <taxon>Alphaproteobacteria</taxon>
        <taxon>Acetobacterales</taxon>
        <taxon>Acetobacteraceae</taxon>
        <taxon>Acidicaldus</taxon>
    </lineage>
</organism>
<dbReference type="Gene3D" id="3.60.60.10">
    <property type="entry name" value="Penicillin V Acylase, Chain A"/>
    <property type="match status" value="1"/>
</dbReference>
<dbReference type="AlphaFoldDB" id="A0A8J4M5A9"/>
<dbReference type="InterPro" id="IPR008551">
    <property type="entry name" value="TANGO2"/>
</dbReference>
<dbReference type="EMBL" id="DTQM01000030">
    <property type="protein sequence ID" value="HGC41908.1"/>
    <property type="molecule type" value="Genomic_DNA"/>
</dbReference>
<dbReference type="Pfam" id="PF05742">
    <property type="entry name" value="TANGO2"/>
    <property type="match status" value="1"/>
</dbReference>
<dbReference type="PANTHER" id="PTHR17985">
    <property type="entry name" value="SER/THR-RICH PROTEIN T10 IN DGCR REGION"/>
    <property type="match status" value="1"/>
</dbReference>
<evidence type="ECO:0000256" key="1">
    <source>
        <dbReference type="SAM" id="MobiDB-lite"/>
    </source>
</evidence>
<name>A0A8J4M5A9_9PROT</name>
<accession>A0A8J4M5A9</accession>
<gene>
    <name evidence="2" type="ORF">ENY07_01620</name>
</gene>
<protein>
    <recommendedName>
        <fullName evidence="3">NRDE family protein</fullName>
    </recommendedName>
</protein>
<reference evidence="2" key="1">
    <citation type="journal article" date="2020" name="mSystems">
        <title>Genome- and Community-Level Interaction Insights into Carbon Utilization and Element Cycling Functions of Hydrothermarchaeota in Hydrothermal Sediment.</title>
        <authorList>
            <person name="Zhou Z."/>
            <person name="Liu Y."/>
            <person name="Xu W."/>
            <person name="Pan J."/>
            <person name="Luo Z.H."/>
            <person name="Li M."/>
        </authorList>
    </citation>
    <scope>NUCLEOTIDE SEQUENCE</scope>
    <source>
        <strain evidence="2">SpSt-997</strain>
    </source>
</reference>
<evidence type="ECO:0000313" key="2">
    <source>
        <dbReference type="EMBL" id="HGC41908.1"/>
    </source>
</evidence>
<sequence length="242" mass="25669">MCTLVVLHRPGHDWPLLIAANRDEMLDRGWDGPGAHWPDHPGVIGGRDHLAGGTWLALNRSGVVAAVLNRQGSLGPKLGKRSRGELPLIALAEPSAAAAAEALTRLDAGEWRRFNMVIADRTGAYFVRGLASGTPQAQPLPPRLSMVTARDPNDATSPRVARHLPRLEAAPPPSPPDQWESWRKILADRSGAVESQFNITPQGGFGTVASSFIALPAAGPPVWLFAPGPPDQAPFSPVALTG</sequence>